<dbReference type="RefSeq" id="WP_345373541.1">
    <property type="nucleotide sequence ID" value="NZ_BAABJX010000051.1"/>
</dbReference>
<gene>
    <name evidence="3" type="ORF">GCM10023331_31690</name>
</gene>
<dbReference type="InterPro" id="IPR006336">
    <property type="entry name" value="GCS2"/>
</dbReference>
<dbReference type="InterPro" id="IPR014746">
    <property type="entry name" value="Gln_synth/guanido_kin_cat_dom"/>
</dbReference>
<dbReference type="Pfam" id="PF00571">
    <property type="entry name" value="CBS"/>
    <property type="match status" value="2"/>
</dbReference>
<dbReference type="Proteomes" id="UP001500298">
    <property type="component" value="Unassembled WGS sequence"/>
</dbReference>
<keyword evidence="3" id="KW-0436">Ligase</keyword>
<sequence>MGDLHINSIDLKQHRSSFTRHLLEDLQALERMLSEGLIEEGVRRIGAEQEFCLTKSDFRPSLKAPEILKAIDDPHFTTELAKFNLEINLDPLPLEGDCFSRMEEQLYLYLQHARNIAQQHDNKIILTGILPSITKKELVMDYMTPNPRYWALNKVMSDRKGGHFDLHIMGVDELSVQHDSVLFEACNTSFQMHLQISPSDFVQSYNWAQAITAPLMGICTNSPLLLGKELWHETRIALFRQSIDTRTSSMAVKNQHARVTFGNDWVRGNAASLFQEDISNYPIILGKEISEDTLDILNKGGTPKLKALSLHNGTIYRWNRPCYGVNEGKTHLRIENRYIPSGPTVLDEMANFAFWVGLMVGRPKLYDNIAERMDFRDVKANFTKTARYGIDTTILWMDKAINCRELIEKELLPIAYQGLESMGVAPEDIQRLLQVVEGRTSLHTASQWMVKSYRHLGDTLPTDAALITLTKSIHDNQQTGLPIHQWPLPLAETMEEYQPKRVSHLMSTELLTVNEYDLLDMAMEIMRWKNIRHLPVENHKGELVGLLSSRHIEKVLTTKNTQDAAWNICDIMEKDPITISPDTLLPEARKVMQQNGFSCLPVVKDGQLVGIITEKDF</sequence>
<dbReference type="InterPro" id="IPR000644">
    <property type="entry name" value="CBS_dom"/>
</dbReference>
<dbReference type="GO" id="GO:0016874">
    <property type="term" value="F:ligase activity"/>
    <property type="evidence" value="ECO:0007669"/>
    <property type="project" value="UniProtKB-KW"/>
</dbReference>
<evidence type="ECO:0000256" key="1">
    <source>
        <dbReference type="PROSITE-ProRule" id="PRU00703"/>
    </source>
</evidence>
<dbReference type="PANTHER" id="PTHR36510:SF3">
    <property type="entry name" value="CONSERVED PROTEIN"/>
    <property type="match status" value="1"/>
</dbReference>
<name>A0ABP9DIF1_9BACT</name>
<dbReference type="PANTHER" id="PTHR36510">
    <property type="entry name" value="GLUTAMATE--CYSTEINE LIGASE 2-RELATED"/>
    <property type="match status" value="1"/>
</dbReference>
<dbReference type="Gene3D" id="3.10.580.10">
    <property type="entry name" value="CBS-domain"/>
    <property type="match status" value="1"/>
</dbReference>
<proteinExistence type="predicted"/>
<evidence type="ECO:0000313" key="3">
    <source>
        <dbReference type="EMBL" id="GAA4844506.1"/>
    </source>
</evidence>
<keyword evidence="4" id="KW-1185">Reference proteome</keyword>
<dbReference type="SUPFAM" id="SSF54631">
    <property type="entry name" value="CBS-domain pair"/>
    <property type="match status" value="1"/>
</dbReference>
<comment type="caution">
    <text evidence="3">The sequence shown here is derived from an EMBL/GenBank/DDBJ whole genome shotgun (WGS) entry which is preliminary data.</text>
</comment>
<feature type="domain" description="CBS" evidence="2">
    <location>
        <begin position="572"/>
        <end position="617"/>
    </location>
</feature>
<organism evidence="3 4">
    <name type="scientific">Algivirga pacifica</name>
    <dbReference type="NCBI Taxonomy" id="1162670"/>
    <lineage>
        <taxon>Bacteria</taxon>
        <taxon>Pseudomonadati</taxon>
        <taxon>Bacteroidota</taxon>
        <taxon>Cytophagia</taxon>
        <taxon>Cytophagales</taxon>
        <taxon>Flammeovirgaceae</taxon>
        <taxon>Algivirga</taxon>
    </lineage>
</organism>
<dbReference type="InterPro" id="IPR046342">
    <property type="entry name" value="CBS_dom_sf"/>
</dbReference>
<dbReference type="EMBL" id="BAABJX010000051">
    <property type="protein sequence ID" value="GAA4844506.1"/>
    <property type="molecule type" value="Genomic_DNA"/>
</dbReference>
<accession>A0ABP9DIF1</accession>
<dbReference type="Pfam" id="PF04107">
    <property type="entry name" value="GCS2"/>
    <property type="match status" value="1"/>
</dbReference>
<evidence type="ECO:0000259" key="2">
    <source>
        <dbReference type="PROSITE" id="PS51371"/>
    </source>
</evidence>
<keyword evidence="1" id="KW-0129">CBS domain</keyword>
<dbReference type="InterPro" id="IPR050141">
    <property type="entry name" value="GCL_type2/YbdK_subfam"/>
</dbReference>
<dbReference type="SMART" id="SM00116">
    <property type="entry name" value="CBS"/>
    <property type="match status" value="2"/>
</dbReference>
<evidence type="ECO:0000313" key="4">
    <source>
        <dbReference type="Proteomes" id="UP001500298"/>
    </source>
</evidence>
<dbReference type="SUPFAM" id="SSF55931">
    <property type="entry name" value="Glutamine synthetase/guanido kinase"/>
    <property type="match status" value="1"/>
</dbReference>
<feature type="domain" description="CBS" evidence="2">
    <location>
        <begin position="506"/>
        <end position="564"/>
    </location>
</feature>
<dbReference type="PROSITE" id="PS51371">
    <property type="entry name" value="CBS"/>
    <property type="match status" value="2"/>
</dbReference>
<dbReference type="CDD" id="cd04584">
    <property type="entry name" value="CBS_pair_AcuB_like"/>
    <property type="match status" value="1"/>
</dbReference>
<dbReference type="Gene3D" id="3.30.590.20">
    <property type="match status" value="1"/>
</dbReference>
<reference evidence="4" key="1">
    <citation type="journal article" date="2019" name="Int. J. Syst. Evol. Microbiol.">
        <title>The Global Catalogue of Microorganisms (GCM) 10K type strain sequencing project: providing services to taxonomists for standard genome sequencing and annotation.</title>
        <authorList>
            <consortium name="The Broad Institute Genomics Platform"/>
            <consortium name="The Broad Institute Genome Sequencing Center for Infectious Disease"/>
            <person name="Wu L."/>
            <person name="Ma J."/>
        </authorList>
    </citation>
    <scope>NUCLEOTIDE SEQUENCE [LARGE SCALE GENOMIC DNA]</scope>
    <source>
        <strain evidence="4">JCM 18326</strain>
    </source>
</reference>
<protein>
    <submittedName>
        <fullName evidence="3">Glutamate-cysteine ligase family protein</fullName>
    </submittedName>
</protein>